<dbReference type="EMBL" id="JOJR01000183">
    <property type="protein sequence ID" value="RCN42687.1"/>
    <property type="molecule type" value="Genomic_DNA"/>
</dbReference>
<protein>
    <submittedName>
        <fullName evidence="2">Uncharacterized protein</fullName>
    </submittedName>
</protein>
<feature type="compositionally biased region" description="Polar residues" evidence="1">
    <location>
        <begin position="153"/>
        <end position="163"/>
    </location>
</feature>
<dbReference type="OrthoDB" id="5892403at2759"/>
<name>A0A368GII8_ANCCA</name>
<dbReference type="Proteomes" id="UP000252519">
    <property type="component" value="Unassembled WGS sequence"/>
</dbReference>
<feature type="non-terminal residue" evidence="2">
    <location>
        <position position="1"/>
    </location>
</feature>
<feature type="compositionally biased region" description="Acidic residues" evidence="1">
    <location>
        <begin position="69"/>
        <end position="78"/>
    </location>
</feature>
<proteinExistence type="predicted"/>
<comment type="caution">
    <text evidence="2">The sequence shown here is derived from an EMBL/GenBank/DDBJ whole genome shotgun (WGS) entry which is preliminary data.</text>
</comment>
<keyword evidence="3" id="KW-1185">Reference proteome</keyword>
<sequence>LKALHFNSADEVPEEEEKAFRRKLKKEKQARKERKDAQEKHDGSQGSAPSSDNDGDVRTKFARERGDLEEGNEVEQLDLESKNEEVKFDKRAGYLIEHNAGPDNEENGEDRGGDRKKVEHLLEQKRGSALKRIGDLEKTTEKPSTEIADDVSETFTTSGPSTTEQEKSANKQPDPEDDVYTTAQFDAGKEALTELGDEKAMIEDDKDYVMPSTVAVDRDNQSTLPGAQLEDQPEHPLKRKTTRKFLNVDIETYLLKHIKRKMIYQLSINVINGFEALSALTSSSLKSIDICQINVILPKPSKKNLEQFAAFYKYSMRSMGLLPLVVDLIDKDTRIYFINITSPACLNLFLFSSGKLGG</sequence>
<feature type="compositionally biased region" description="Basic and acidic residues" evidence="1">
    <location>
        <begin position="79"/>
        <end position="92"/>
    </location>
</feature>
<feature type="compositionally biased region" description="Basic and acidic residues" evidence="1">
    <location>
        <begin position="55"/>
        <end position="68"/>
    </location>
</feature>
<organism evidence="2 3">
    <name type="scientific">Ancylostoma caninum</name>
    <name type="common">Dog hookworm</name>
    <dbReference type="NCBI Taxonomy" id="29170"/>
    <lineage>
        <taxon>Eukaryota</taxon>
        <taxon>Metazoa</taxon>
        <taxon>Ecdysozoa</taxon>
        <taxon>Nematoda</taxon>
        <taxon>Chromadorea</taxon>
        <taxon>Rhabditida</taxon>
        <taxon>Rhabditina</taxon>
        <taxon>Rhabditomorpha</taxon>
        <taxon>Strongyloidea</taxon>
        <taxon>Ancylostomatidae</taxon>
        <taxon>Ancylostomatinae</taxon>
        <taxon>Ancylostoma</taxon>
    </lineage>
</organism>
<accession>A0A368GII8</accession>
<gene>
    <name evidence="2" type="ORF">ANCCAN_11327</name>
</gene>
<feature type="region of interest" description="Disordered" evidence="1">
    <location>
        <begin position="1"/>
        <end position="179"/>
    </location>
</feature>
<feature type="compositionally biased region" description="Basic residues" evidence="1">
    <location>
        <begin position="20"/>
        <end position="32"/>
    </location>
</feature>
<evidence type="ECO:0000256" key="1">
    <source>
        <dbReference type="SAM" id="MobiDB-lite"/>
    </source>
</evidence>
<evidence type="ECO:0000313" key="3">
    <source>
        <dbReference type="Proteomes" id="UP000252519"/>
    </source>
</evidence>
<reference evidence="2 3" key="1">
    <citation type="submission" date="2014-10" db="EMBL/GenBank/DDBJ databases">
        <title>Draft genome of the hookworm Ancylostoma caninum.</title>
        <authorList>
            <person name="Mitreva M."/>
        </authorList>
    </citation>
    <scope>NUCLEOTIDE SEQUENCE [LARGE SCALE GENOMIC DNA]</scope>
    <source>
        <strain evidence="2 3">Baltimore</strain>
    </source>
</reference>
<dbReference type="AlphaFoldDB" id="A0A368GII8"/>
<feature type="compositionally biased region" description="Basic and acidic residues" evidence="1">
    <location>
        <begin position="109"/>
        <end position="144"/>
    </location>
</feature>
<evidence type="ECO:0000313" key="2">
    <source>
        <dbReference type="EMBL" id="RCN42687.1"/>
    </source>
</evidence>
<feature type="compositionally biased region" description="Basic and acidic residues" evidence="1">
    <location>
        <begin position="33"/>
        <end position="43"/>
    </location>
</feature>